<evidence type="ECO:0000256" key="7">
    <source>
        <dbReference type="ARBA" id="ARBA00022842"/>
    </source>
</evidence>
<sequence length="193" mass="22227">MKNLLFFSSNQNKIIEIKKIFKIRNKKIISLNDLPKIKIPKETGREFVDNAKIKSLYGFKKFNIPCFADDSGICISALNNKPGIHSKRFFEKFQNKKELFKYIIKKVYTSKNTSAYFTTIICFTVKLGQYLIFEGKILGDISKTPRGKNGFGYDPLFIPTGHNKTFAEMSTKEKNTVSHRSLAINKFINFLSN</sequence>
<evidence type="ECO:0000256" key="10">
    <source>
        <dbReference type="ARBA" id="ARBA00052017"/>
    </source>
</evidence>
<evidence type="ECO:0000313" key="17">
    <source>
        <dbReference type="EMBL" id="SVC23411.1"/>
    </source>
</evidence>
<evidence type="ECO:0000256" key="6">
    <source>
        <dbReference type="ARBA" id="ARBA00022801"/>
    </source>
</evidence>
<dbReference type="NCBIfam" id="TIGR00042">
    <property type="entry name" value="RdgB/HAM1 family non-canonical purine NTP pyrophosphatase"/>
    <property type="match status" value="1"/>
</dbReference>
<dbReference type="Pfam" id="PF01725">
    <property type="entry name" value="Ham1p_like"/>
    <property type="match status" value="1"/>
</dbReference>
<dbReference type="PANTHER" id="PTHR11067:SF9">
    <property type="entry name" value="INOSINE TRIPHOSPHATE PYROPHOSPHATASE"/>
    <property type="match status" value="1"/>
</dbReference>
<dbReference type="GO" id="GO:0035870">
    <property type="term" value="F:dITP diphosphatase activity"/>
    <property type="evidence" value="ECO:0007669"/>
    <property type="project" value="UniProtKB-ARBA"/>
</dbReference>
<comment type="catalytic activity">
    <reaction evidence="9">
        <text>dITP + H2O = dIMP + diphosphate + H(+)</text>
        <dbReference type="Rhea" id="RHEA:28342"/>
        <dbReference type="ChEBI" id="CHEBI:15377"/>
        <dbReference type="ChEBI" id="CHEBI:15378"/>
        <dbReference type="ChEBI" id="CHEBI:33019"/>
        <dbReference type="ChEBI" id="CHEBI:61194"/>
        <dbReference type="ChEBI" id="CHEBI:61382"/>
        <dbReference type="EC" id="3.6.1.66"/>
    </reaction>
</comment>
<dbReference type="EC" id="3.6.1.66" evidence="11"/>
<dbReference type="PANTHER" id="PTHR11067">
    <property type="entry name" value="INOSINE TRIPHOSPHATE PYROPHOSPHATASE/HAM1 PROTEIN"/>
    <property type="match status" value="1"/>
</dbReference>
<comment type="cofactor">
    <cofactor evidence="1">
        <name>Mg(2+)</name>
        <dbReference type="ChEBI" id="CHEBI:18420"/>
    </cofactor>
</comment>
<evidence type="ECO:0000256" key="9">
    <source>
        <dbReference type="ARBA" id="ARBA00051875"/>
    </source>
</evidence>
<keyword evidence="6" id="KW-0378">Hydrolase</keyword>
<evidence type="ECO:0000256" key="4">
    <source>
        <dbReference type="ARBA" id="ARBA00022723"/>
    </source>
</evidence>
<evidence type="ECO:0000256" key="8">
    <source>
        <dbReference type="ARBA" id="ARBA00023080"/>
    </source>
</evidence>
<dbReference type="GO" id="GO:0036220">
    <property type="term" value="F:ITP diphosphatase activity"/>
    <property type="evidence" value="ECO:0007669"/>
    <property type="project" value="UniProtKB-EC"/>
</dbReference>
<evidence type="ECO:0000256" key="2">
    <source>
        <dbReference type="ARBA" id="ARBA00008023"/>
    </source>
</evidence>
<evidence type="ECO:0000256" key="3">
    <source>
        <dbReference type="ARBA" id="ARBA00011738"/>
    </source>
</evidence>
<dbReference type="HAMAP" id="MF_01405">
    <property type="entry name" value="Non_canon_purine_NTPase"/>
    <property type="match status" value="1"/>
</dbReference>
<dbReference type="GO" id="GO:0009117">
    <property type="term" value="P:nucleotide metabolic process"/>
    <property type="evidence" value="ECO:0007669"/>
    <property type="project" value="UniProtKB-KW"/>
</dbReference>
<keyword evidence="7" id="KW-0460">Magnesium</keyword>
<name>A0A382KL58_9ZZZZ</name>
<comment type="similarity">
    <text evidence="2">Belongs to the HAM1 NTPase family.</text>
</comment>
<proteinExistence type="inferred from homology"/>
<dbReference type="GO" id="GO:0046872">
    <property type="term" value="F:metal ion binding"/>
    <property type="evidence" value="ECO:0007669"/>
    <property type="project" value="UniProtKB-KW"/>
</dbReference>
<accession>A0A382KL58</accession>
<gene>
    <name evidence="17" type="ORF">METZ01_LOCUS276265</name>
</gene>
<evidence type="ECO:0000256" key="5">
    <source>
        <dbReference type="ARBA" id="ARBA00022741"/>
    </source>
</evidence>
<evidence type="ECO:0000256" key="15">
    <source>
        <dbReference type="ARBA" id="ARBA00083186"/>
    </source>
</evidence>
<dbReference type="SUPFAM" id="SSF52972">
    <property type="entry name" value="ITPase-like"/>
    <property type="match status" value="1"/>
</dbReference>
<dbReference type="Gene3D" id="3.90.950.10">
    <property type="match status" value="1"/>
</dbReference>
<dbReference type="InterPro" id="IPR029001">
    <property type="entry name" value="ITPase-like_fam"/>
</dbReference>
<organism evidence="17">
    <name type="scientific">marine metagenome</name>
    <dbReference type="NCBI Taxonomy" id="408172"/>
    <lineage>
        <taxon>unclassified sequences</taxon>
        <taxon>metagenomes</taxon>
        <taxon>ecological metagenomes</taxon>
    </lineage>
</organism>
<reference evidence="17" key="1">
    <citation type="submission" date="2018-05" db="EMBL/GenBank/DDBJ databases">
        <authorList>
            <person name="Lanie J.A."/>
            <person name="Ng W.-L."/>
            <person name="Kazmierczak K.M."/>
            <person name="Andrzejewski T.M."/>
            <person name="Davidsen T.M."/>
            <person name="Wayne K.J."/>
            <person name="Tettelin H."/>
            <person name="Glass J.I."/>
            <person name="Rusch D."/>
            <person name="Podicherti R."/>
            <person name="Tsui H.-C.T."/>
            <person name="Winkler M.E."/>
        </authorList>
    </citation>
    <scope>NUCLEOTIDE SEQUENCE</scope>
</reference>
<keyword evidence="5" id="KW-0547">Nucleotide-binding</keyword>
<dbReference type="InterPro" id="IPR020922">
    <property type="entry name" value="dITP/XTP_pyrophosphatase"/>
</dbReference>
<dbReference type="FunFam" id="3.90.950.10:FF:000001">
    <property type="entry name" value="dITP/XTP pyrophosphatase"/>
    <property type="match status" value="1"/>
</dbReference>
<dbReference type="GO" id="GO:0017111">
    <property type="term" value="F:ribonucleoside triphosphate phosphatase activity"/>
    <property type="evidence" value="ECO:0007669"/>
    <property type="project" value="InterPro"/>
</dbReference>
<comment type="catalytic activity">
    <reaction evidence="10">
        <text>XTP + H2O = XMP + diphosphate + H(+)</text>
        <dbReference type="Rhea" id="RHEA:28610"/>
        <dbReference type="ChEBI" id="CHEBI:15377"/>
        <dbReference type="ChEBI" id="CHEBI:15378"/>
        <dbReference type="ChEBI" id="CHEBI:33019"/>
        <dbReference type="ChEBI" id="CHEBI:57464"/>
        <dbReference type="ChEBI" id="CHEBI:61314"/>
        <dbReference type="EC" id="3.6.1.66"/>
    </reaction>
</comment>
<evidence type="ECO:0000256" key="1">
    <source>
        <dbReference type="ARBA" id="ARBA00001946"/>
    </source>
</evidence>
<keyword evidence="8" id="KW-0546">Nucleotide metabolism</keyword>
<evidence type="ECO:0000256" key="13">
    <source>
        <dbReference type="ARBA" id="ARBA00075987"/>
    </source>
</evidence>
<dbReference type="CDD" id="cd00515">
    <property type="entry name" value="HAM1"/>
    <property type="match status" value="1"/>
</dbReference>
<dbReference type="InterPro" id="IPR002637">
    <property type="entry name" value="RdgB/HAM1"/>
</dbReference>
<protein>
    <recommendedName>
        <fullName evidence="12">dITP/XTP pyrophosphatase</fullName>
        <ecNumber evidence="11">3.6.1.66</ecNumber>
    </recommendedName>
    <alternativeName>
        <fullName evidence="13">Non-canonical purine NTP pyrophosphatase</fullName>
    </alternativeName>
    <alternativeName>
        <fullName evidence="14">Non-standard purine NTP pyrophosphatase</fullName>
    </alternativeName>
    <alternativeName>
        <fullName evidence="16">Nucleoside-triphosphate diphosphatase</fullName>
    </alternativeName>
    <alternativeName>
        <fullName evidence="15">Nucleoside-triphosphate pyrophosphatase</fullName>
    </alternativeName>
</protein>
<dbReference type="GO" id="GO:0036222">
    <property type="term" value="F:XTP diphosphatase activity"/>
    <property type="evidence" value="ECO:0007669"/>
    <property type="project" value="UniProtKB-ARBA"/>
</dbReference>
<dbReference type="AlphaFoldDB" id="A0A382KL58"/>
<evidence type="ECO:0000256" key="11">
    <source>
        <dbReference type="ARBA" id="ARBA00066468"/>
    </source>
</evidence>
<dbReference type="GO" id="GO:0000166">
    <property type="term" value="F:nucleotide binding"/>
    <property type="evidence" value="ECO:0007669"/>
    <property type="project" value="UniProtKB-KW"/>
</dbReference>
<evidence type="ECO:0000256" key="16">
    <source>
        <dbReference type="ARBA" id="ARBA00083635"/>
    </source>
</evidence>
<evidence type="ECO:0000256" key="14">
    <source>
        <dbReference type="ARBA" id="ARBA00078805"/>
    </source>
</evidence>
<comment type="subunit">
    <text evidence="3">Homodimer.</text>
</comment>
<keyword evidence="4" id="KW-0479">Metal-binding</keyword>
<dbReference type="GO" id="GO:0005829">
    <property type="term" value="C:cytosol"/>
    <property type="evidence" value="ECO:0007669"/>
    <property type="project" value="TreeGrafter"/>
</dbReference>
<dbReference type="GO" id="GO:0009146">
    <property type="term" value="P:purine nucleoside triphosphate catabolic process"/>
    <property type="evidence" value="ECO:0007669"/>
    <property type="project" value="UniProtKB-ARBA"/>
</dbReference>
<evidence type="ECO:0000256" key="12">
    <source>
        <dbReference type="ARBA" id="ARBA00071289"/>
    </source>
</evidence>
<dbReference type="EMBL" id="UINC01080458">
    <property type="protein sequence ID" value="SVC23411.1"/>
    <property type="molecule type" value="Genomic_DNA"/>
</dbReference>